<evidence type="ECO:0000313" key="1">
    <source>
        <dbReference type="EMBL" id="AES69713.1"/>
    </source>
</evidence>
<reference evidence="2" key="3">
    <citation type="submission" date="2015-04" db="UniProtKB">
        <authorList>
            <consortium name="EnsemblPlants"/>
        </authorList>
    </citation>
    <scope>IDENTIFICATION</scope>
    <source>
        <strain evidence="2">cv. Jemalong A17</strain>
    </source>
</reference>
<evidence type="ECO:0000313" key="3">
    <source>
        <dbReference type="Proteomes" id="UP000002051"/>
    </source>
</evidence>
<protein>
    <submittedName>
        <fullName evidence="1 2">Uncharacterized protein</fullName>
    </submittedName>
</protein>
<reference evidence="1 3" key="1">
    <citation type="journal article" date="2011" name="Nature">
        <title>The Medicago genome provides insight into the evolution of rhizobial symbioses.</title>
        <authorList>
            <person name="Young N.D."/>
            <person name="Debelle F."/>
            <person name="Oldroyd G.E."/>
            <person name="Geurts R."/>
            <person name="Cannon S.B."/>
            <person name="Udvardi M.K."/>
            <person name="Benedito V.A."/>
            <person name="Mayer K.F."/>
            <person name="Gouzy J."/>
            <person name="Schoof H."/>
            <person name="Van de Peer Y."/>
            <person name="Proost S."/>
            <person name="Cook D.R."/>
            <person name="Meyers B.C."/>
            <person name="Spannagl M."/>
            <person name="Cheung F."/>
            <person name="De Mita S."/>
            <person name="Krishnakumar V."/>
            <person name="Gundlach H."/>
            <person name="Zhou S."/>
            <person name="Mudge J."/>
            <person name="Bharti A.K."/>
            <person name="Murray J.D."/>
            <person name="Naoumkina M.A."/>
            <person name="Rosen B."/>
            <person name="Silverstein K.A."/>
            <person name="Tang H."/>
            <person name="Rombauts S."/>
            <person name="Zhao P.X."/>
            <person name="Zhou P."/>
            <person name="Barbe V."/>
            <person name="Bardou P."/>
            <person name="Bechner M."/>
            <person name="Bellec A."/>
            <person name="Berger A."/>
            <person name="Berges H."/>
            <person name="Bidwell S."/>
            <person name="Bisseling T."/>
            <person name="Choisne N."/>
            <person name="Couloux A."/>
            <person name="Denny R."/>
            <person name="Deshpande S."/>
            <person name="Dai X."/>
            <person name="Doyle J.J."/>
            <person name="Dudez A.M."/>
            <person name="Farmer A.D."/>
            <person name="Fouteau S."/>
            <person name="Franken C."/>
            <person name="Gibelin C."/>
            <person name="Gish J."/>
            <person name="Goldstein S."/>
            <person name="Gonzalez A.J."/>
            <person name="Green P.J."/>
            <person name="Hallab A."/>
            <person name="Hartog M."/>
            <person name="Hua A."/>
            <person name="Humphray S.J."/>
            <person name="Jeong D.H."/>
            <person name="Jing Y."/>
            <person name="Jocker A."/>
            <person name="Kenton S.M."/>
            <person name="Kim D.J."/>
            <person name="Klee K."/>
            <person name="Lai H."/>
            <person name="Lang C."/>
            <person name="Lin S."/>
            <person name="Macmil S.L."/>
            <person name="Magdelenat G."/>
            <person name="Matthews L."/>
            <person name="McCorrison J."/>
            <person name="Monaghan E.L."/>
            <person name="Mun J.H."/>
            <person name="Najar F.Z."/>
            <person name="Nicholson C."/>
            <person name="Noirot C."/>
            <person name="O'Bleness M."/>
            <person name="Paule C.R."/>
            <person name="Poulain J."/>
            <person name="Prion F."/>
            <person name="Qin B."/>
            <person name="Qu C."/>
            <person name="Retzel E.F."/>
            <person name="Riddle C."/>
            <person name="Sallet E."/>
            <person name="Samain S."/>
            <person name="Samson N."/>
            <person name="Sanders I."/>
            <person name="Saurat O."/>
            <person name="Scarpelli C."/>
            <person name="Schiex T."/>
            <person name="Segurens B."/>
            <person name="Severin A.J."/>
            <person name="Sherrier D.J."/>
            <person name="Shi R."/>
            <person name="Sims S."/>
            <person name="Singer S.R."/>
            <person name="Sinharoy S."/>
            <person name="Sterck L."/>
            <person name="Viollet A."/>
            <person name="Wang B.B."/>
            <person name="Wang K."/>
            <person name="Wang M."/>
            <person name="Wang X."/>
            <person name="Warfsmann J."/>
            <person name="Weissenbach J."/>
            <person name="White D.D."/>
            <person name="White J.D."/>
            <person name="Wiley G.B."/>
            <person name="Wincker P."/>
            <person name="Xing Y."/>
            <person name="Yang L."/>
            <person name="Yao Z."/>
            <person name="Ying F."/>
            <person name="Zhai J."/>
            <person name="Zhou L."/>
            <person name="Zuber A."/>
            <person name="Denarie J."/>
            <person name="Dixon R.A."/>
            <person name="May G.D."/>
            <person name="Schwartz D.C."/>
            <person name="Rogers J."/>
            <person name="Quetier F."/>
            <person name="Town C.D."/>
            <person name="Roe B.A."/>
        </authorList>
    </citation>
    <scope>NUCLEOTIDE SEQUENCE [LARGE SCALE GENOMIC DNA]</scope>
    <source>
        <strain evidence="1">A17</strain>
        <strain evidence="2 3">cv. Jemalong A17</strain>
    </source>
</reference>
<sequence length="86" mass="9771">MGLHKPNFVSALSDYVLAEELPKGWKIPKFTKFGGETNESTFEHIARYLTEDGDIVNNVNLRLKYFSSSLTKNPHTLYSHGVKKTL</sequence>
<proteinExistence type="predicted"/>
<organism evidence="1 3">
    <name type="scientific">Medicago truncatula</name>
    <name type="common">Barrel medic</name>
    <name type="synonym">Medicago tribuloides</name>
    <dbReference type="NCBI Taxonomy" id="3880"/>
    <lineage>
        <taxon>Eukaryota</taxon>
        <taxon>Viridiplantae</taxon>
        <taxon>Streptophyta</taxon>
        <taxon>Embryophyta</taxon>
        <taxon>Tracheophyta</taxon>
        <taxon>Spermatophyta</taxon>
        <taxon>Magnoliopsida</taxon>
        <taxon>eudicotyledons</taxon>
        <taxon>Gunneridae</taxon>
        <taxon>Pentapetalae</taxon>
        <taxon>rosids</taxon>
        <taxon>fabids</taxon>
        <taxon>Fabales</taxon>
        <taxon>Fabaceae</taxon>
        <taxon>Papilionoideae</taxon>
        <taxon>50 kb inversion clade</taxon>
        <taxon>NPAAA clade</taxon>
        <taxon>Hologalegina</taxon>
        <taxon>IRL clade</taxon>
        <taxon>Trifolieae</taxon>
        <taxon>Medicago</taxon>
    </lineage>
</organism>
<gene>
    <name evidence="1" type="ordered locus">MTR_3g033710</name>
</gene>
<dbReference type="Proteomes" id="UP000002051">
    <property type="component" value="Chromosome 3"/>
</dbReference>
<dbReference type="HOGENOM" id="CLU_2501312_0_0_1"/>
<accession>G7IX42</accession>
<evidence type="ECO:0000313" key="2">
    <source>
        <dbReference type="EnsemblPlants" id="AES69713"/>
    </source>
</evidence>
<dbReference type="EnsemblPlants" id="AES69713">
    <property type="protein sequence ID" value="AES69713"/>
    <property type="gene ID" value="MTR_3g033710"/>
</dbReference>
<reference evidence="1 3" key="2">
    <citation type="journal article" date="2014" name="BMC Genomics">
        <title>An improved genome release (version Mt4.0) for the model legume Medicago truncatula.</title>
        <authorList>
            <person name="Tang H."/>
            <person name="Krishnakumar V."/>
            <person name="Bidwell S."/>
            <person name="Rosen B."/>
            <person name="Chan A."/>
            <person name="Zhou S."/>
            <person name="Gentzbittel L."/>
            <person name="Childs K.L."/>
            <person name="Yandell M."/>
            <person name="Gundlach H."/>
            <person name="Mayer K.F."/>
            <person name="Schwartz D.C."/>
            <person name="Town C.D."/>
        </authorList>
    </citation>
    <scope>GENOME REANNOTATION</scope>
    <source>
        <strain evidence="2 3">cv. Jemalong A17</strain>
    </source>
</reference>
<name>G7IX42_MEDTR</name>
<dbReference type="PaxDb" id="3880-AES69713"/>
<dbReference type="AlphaFoldDB" id="G7IX42"/>
<keyword evidence="3" id="KW-1185">Reference proteome</keyword>
<dbReference type="EMBL" id="CM001219">
    <property type="protein sequence ID" value="AES69713.1"/>
    <property type="molecule type" value="Genomic_DNA"/>
</dbReference>